<evidence type="ECO:0000259" key="1">
    <source>
        <dbReference type="Pfam" id="PF03551"/>
    </source>
</evidence>
<dbReference type="Proteomes" id="UP000599074">
    <property type="component" value="Unassembled WGS sequence"/>
</dbReference>
<dbReference type="InterPro" id="IPR005149">
    <property type="entry name" value="Tscrpt_reg_PadR_N"/>
</dbReference>
<dbReference type="InterPro" id="IPR036388">
    <property type="entry name" value="WH-like_DNA-bd_sf"/>
</dbReference>
<dbReference type="Pfam" id="PF03551">
    <property type="entry name" value="PadR"/>
    <property type="match status" value="1"/>
</dbReference>
<organism evidence="2 3">
    <name type="scientific">Planosporangium mesophilum</name>
    <dbReference type="NCBI Taxonomy" id="689768"/>
    <lineage>
        <taxon>Bacteria</taxon>
        <taxon>Bacillati</taxon>
        <taxon>Actinomycetota</taxon>
        <taxon>Actinomycetes</taxon>
        <taxon>Micromonosporales</taxon>
        <taxon>Micromonosporaceae</taxon>
        <taxon>Planosporangium</taxon>
    </lineage>
</organism>
<reference evidence="2" key="1">
    <citation type="submission" date="2021-01" db="EMBL/GenBank/DDBJ databases">
        <title>Whole genome shotgun sequence of Planosporangium mesophilum NBRC 109066.</title>
        <authorList>
            <person name="Komaki H."/>
            <person name="Tamura T."/>
        </authorList>
    </citation>
    <scope>NUCLEOTIDE SEQUENCE</scope>
    <source>
        <strain evidence="2">NBRC 109066</strain>
    </source>
</reference>
<protein>
    <submittedName>
        <fullName evidence="2">Transcriptional regulator</fullName>
    </submittedName>
</protein>
<sequence>MSLRHALLALLDAGAMTGYELAKQFDVSVAYLWHAPHSQIYPELRRMEADGLIEAEALPRGERGTKRAYSLTVAGAAELMRWVAETETSPPVRDPAYLKATYYEYGSFDQARRQFREHRDHHRAIMEHWQRHIARLQRRDTPLLQKRLSLAPAAAHEAIVAYKVHAYEGLVERARAEVAWAERGLSLIDRLEHNSAVPPDAPATLPQVLTGGTE</sequence>
<dbReference type="RefSeq" id="WP_168115911.1">
    <property type="nucleotide sequence ID" value="NZ_BOON01000028.1"/>
</dbReference>
<dbReference type="AlphaFoldDB" id="A0A8J3TCK5"/>
<proteinExistence type="predicted"/>
<accession>A0A8J3TCK5</accession>
<dbReference type="PANTHER" id="PTHR43252:SF4">
    <property type="entry name" value="TRANSCRIPTIONAL REGULATORY PROTEIN"/>
    <property type="match status" value="1"/>
</dbReference>
<dbReference type="SUPFAM" id="SSF46785">
    <property type="entry name" value="Winged helix' DNA-binding domain"/>
    <property type="match status" value="1"/>
</dbReference>
<dbReference type="EMBL" id="BOON01000028">
    <property type="protein sequence ID" value="GII23402.1"/>
    <property type="molecule type" value="Genomic_DNA"/>
</dbReference>
<name>A0A8J3TCK5_9ACTN</name>
<comment type="caution">
    <text evidence="2">The sequence shown here is derived from an EMBL/GenBank/DDBJ whole genome shotgun (WGS) entry which is preliminary data.</text>
</comment>
<dbReference type="InterPro" id="IPR036390">
    <property type="entry name" value="WH_DNA-bd_sf"/>
</dbReference>
<gene>
    <name evidence="2" type="ORF">Pme01_29990</name>
</gene>
<dbReference type="PANTHER" id="PTHR43252">
    <property type="entry name" value="TRANSCRIPTIONAL REGULATOR YQJI"/>
    <property type="match status" value="1"/>
</dbReference>
<feature type="domain" description="Transcription regulator PadR N-terminal" evidence="1">
    <location>
        <begin position="7"/>
        <end position="79"/>
    </location>
</feature>
<keyword evidence="3" id="KW-1185">Reference proteome</keyword>
<dbReference type="Gene3D" id="1.10.10.10">
    <property type="entry name" value="Winged helix-like DNA-binding domain superfamily/Winged helix DNA-binding domain"/>
    <property type="match status" value="1"/>
</dbReference>
<evidence type="ECO:0000313" key="3">
    <source>
        <dbReference type="Proteomes" id="UP000599074"/>
    </source>
</evidence>
<evidence type="ECO:0000313" key="2">
    <source>
        <dbReference type="EMBL" id="GII23402.1"/>
    </source>
</evidence>